<comment type="similarity">
    <text evidence="3">Belongs to the aequorin family.</text>
</comment>
<evidence type="ECO:0000256" key="10">
    <source>
        <dbReference type="ARBA" id="ARBA00023262"/>
    </source>
</evidence>
<keyword evidence="8" id="KW-0472">Membrane</keyword>
<sequence length="244" mass="28971">MVLDINRTARKHTSNTMERREVDEPLCVAINVALLYEDNNFILLNKKDFDEAVKGVQEIKCDEPRKRAYSANEAFTEHLGVLFYKITGKDELLDAYELQRVMDMVFAKDLKLSEHNEFSLETCRCLIASIDRNRRGTLNYHQFKKLWFEIMKWKKLFEVCDENNDKKIDYNELKKAVRRLGFSVKEETIRILKSRYTNREGVLDLDDFCGICSKLTTLRNNFEEMELSEKCMTYDRFLMECLYS</sequence>
<keyword evidence="9" id="KW-0455">Luminescence</keyword>
<evidence type="ECO:0000259" key="11">
    <source>
        <dbReference type="PROSITE" id="PS50222"/>
    </source>
</evidence>
<evidence type="ECO:0000256" key="3">
    <source>
        <dbReference type="ARBA" id="ARBA00007828"/>
    </source>
</evidence>
<dbReference type="Gene3D" id="1.10.238.10">
    <property type="entry name" value="EF-hand"/>
    <property type="match status" value="1"/>
</dbReference>
<accession>A0A7M5XA08</accession>
<dbReference type="SMART" id="SM00054">
    <property type="entry name" value="EFh"/>
    <property type="match status" value="2"/>
</dbReference>
<evidence type="ECO:0000256" key="9">
    <source>
        <dbReference type="ARBA" id="ARBA00023223"/>
    </source>
</evidence>
<dbReference type="Proteomes" id="UP000594262">
    <property type="component" value="Unplaced"/>
</dbReference>
<evidence type="ECO:0000313" key="13">
    <source>
        <dbReference type="Proteomes" id="UP000594262"/>
    </source>
</evidence>
<dbReference type="GO" id="GO:0005737">
    <property type="term" value="C:cytoplasm"/>
    <property type="evidence" value="ECO:0007669"/>
    <property type="project" value="UniProtKB-SubCell"/>
</dbReference>
<evidence type="ECO:0000313" key="12">
    <source>
        <dbReference type="EnsemblMetazoa" id="CLYHEMP019018.1"/>
    </source>
</evidence>
<dbReference type="GO" id="GO:0008218">
    <property type="term" value="P:bioluminescence"/>
    <property type="evidence" value="ECO:0007669"/>
    <property type="project" value="UniProtKB-KW"/>
</dbReference>
<dbReference type="PANTHER" id="PTHR46735">
    <property type="entry name" value="CALPAIN, SMALL SUBUNIT 1 A-RELATED"/>
    <property type="match status" value="1"/>
</dbReference>
<keyword evidence="7" id="KW-0106">Calcium</keyword>
<dbReference type="PROSITE" id="PS50222">
    <property type="entry name" value="EF_HAND_2"/>
    <property type="match status" value="1"/>
</dbReference>
<keyword evidence="5" id="KW-0479">Metal-binding</keyword>
<evidence type="ECO:0000256" key="5">
    <source>
        <dbReference type="ARBA" id="ARBA00022723"/>
    </source>
</evidence>
<dbReference type="SUPFAM" id="SSF47473">
    <property type="entry name" value="EF-hand"/>
    <property type="match status" value="1"/>
</dbReference>
<protein>
    <recommendedName>
        <fullName evidence="11">EF-hand domain-containing protein</fullName>
    </recommendedName>
</protein>
<dbReference type="GeneID" id="136799334"/>
<dbReference type="PANTHER" id="PTHR46735:SF3">
    <property type="entry name" value="CALPAIN SMALL SUBUNIT 1-RELATED"/>
    <property type="match status" value="1"/>
</dbReference>
<dbReference type="OrthoDB" id="424753at2759"/>
<dbReference type="GO" id="GO:0005509">
    <property type="term" value="F:calcium ion binding"/>
    <property type="evidence" value="ECO:0007669"/>
    <property type="project" value="InterPro"/>
</dbReference>
<evidence type="ECO:0000256" key="6">
    <source>
        <dbReference type="ARBA" id="ARBA00022737"/>
    </source>
</evidence>
<reference evidence="12" key="1">
    <citation type="submission" date="2021-01" db="UniProtKB">
        <authorList>
            <consortium name="EnsemblMetazoa"/>
        </authorList>
    </citation>
    <scope>IDENTIFICATION</scope>
</reference>
<evidence type="ECO:0000256" key="1">
    <source>
        <dbReference type="ARBA" id="ARBA00004308"/>
    </source>
</evidence>
<dbReference type="Pfam" id="PF13499">
    <property type="entry name" value="EF-hand_7"/>
    <property type="match status" value="1"/>
</dbReference>
<keyword evidence="4" id="KW-0963">Cytoplasm</keyword>
<proteinExistence type="inferred from homology"/>
<evidence type="ECO:0000256" key="8">
    <source>
        <dbReference type="ARBA" id="ARBA00023136"/>
    </source>
</evidence>
<keyword evidence="10" id="KW-0599">Photoprotein</keyword>
<dbReference type="PROSITE" id="PS00018">
    <property type="entry name" value="EF_HAND_1"/>
    <property type="match status" value="1"/>
</dbReference>
<evidence type="ECO:0000256" key="7">
    <source>
        <dbReference type="ARBA" id="ARBA00022837"/>
    </source>
</evidence>
<name>A0A7M5XA08_9CNID</name>
<evidence type="ECO:0000256" key="4">
    <source>
        <dbReference type="ARBA" id="ARBA00022490"/>
    </source>
</evidence>
<dbReference type="EnsemblMetazoa" id="CLYHEMT019018.1">
    <property type="protein sequence ID" value="CLYHEMP019018.1"/>
    <property type="gene ID" value="CLYHEMG019018"/>
</dbReference>
<organism evidence="12 13">
    <name type="scientific">Clytia hemisphaerica</name>
    <dbReference type="NCBI Taxonomy" id="252671"/>
    <lineage>
        <taxon>Eukaryota</taxon>
        <taxon>Metazoa</taxon>
        <taxon>Cnidaria</taxon>
        <taxon>Hydrozoa</taxon>
        <taxon>Hydroidolina</taxon>
        <taxon>Leptothecata</taxon>
        <taxon>Obeliida</taxon>
        <taxon>Clytiidae</taxon>
        <taxon>Clytia</taxon>
    </lineage>
</organism>
<dbReference type="InterPro" id="IPR002048">
    <property type="entry name" value="EF_hand_dom"/>
</dbReference>
<dbReference type="InterPro" id="IPR018247">
    <property type="entry name" value="EF_Hand_1_Ca_BS"/>
</dbReference>
<keyword evidence="13" id="KW-1185">Reference proteome</keyword>
<dbReference type="RefSeq" id="XP_066912137.1">
    <property type="nucleotide sequence ID" value="XM_067056036.1"/>
</dbReference>
<keyword evidence="6" id="KW-0677">Repeat</keyword>
<comment type="subcellular location">
    <subcellularLocation>
        <location evidence="2">Cytoplasm</location>
    </subcellularLocation>
    <subcellularLocation>
        <location evidence="1">Endomembrane system</location>
    </subcellularLocation>
</comment>
<evidence type="ECO:0000256" key="2">
    <source>
        <dbReference type="ARBA" id="ARBA00004496"/>
    </source>
</evidence>
<dbReference type="InterPro" id="IPR011992">
    <property type="entry name" value="EF-hand-dom_pair"/>
</dbReference>
<dbReference type="GO" id="GO:0012505">
    <property type="term" value="C:endomembrane system"/>
    <property type="evidence" value="ECO:0007669"/>
    <property type="project" value="UniProtKB-SubCell"/>
</dbReference>
<dbReference type="AlphaFoldDB" id="A0A7M5XA08"/>
<feature type="domain" description="EF-hand" evidence="11">
    <location>
        <begin position="148"/>
        <end position="183"/>
    </location>
</feature>